<evidence type="ECO:0000313" key="3">
    <source>
        <dbReference type="Proteomes" id="UP000747399"/>
    </source>
</evidence>
<feature type="region of interest" description="Disordered" evidence="1">
    <location>
        <begin position="1"/>
        <end position="20"/>
    </location>
</feature>
<evidence type="ECO:0000256" key="1">
    <source>
        <dbReference type="SAM" id="MobiDB-lite"/>
    </source>
</evidence>
<comment type="caution">
    <text evidence="2">The sequence shown here is derived from an EMBL/GenBank/DDBJ whole genome shotgun (WGS) entry which is preliminary data.</text>
</comment>
<name>A0A8J4B4K1_9CHLO</name>
<feature type="compositionally biased region" description="Pro residues" evidence="1">
    <location>
        <begin position="1"/>
        <end position="17"/>
    </location>
</feature>
<keyword evidence="3" id="KW-1185">Reference proteome</keyword>
<dbReference type="EMBL" id="BNCO01000015">
    <property type="protein sequence ID" value="GIL53612.1"/>
    <property type="molecule type" value="Genomic_DNA"/>
</dbReference>
<gene>
    <name evidence="2" type="ORF">Vafri_9225</name>
</gene>
<accession>A0A8J4B4K1</accession>
<feature type="region of interest" description="Disordered" evidence="1">
    <location>
        <begin position="25"/>
        <end position="44"/>
    </location>
</feature>
<sequence>MSPPLPSPSAPPPPPPVHVRIVVSSNTTTSPPSEAVPAAAAHAALGTARRQPAMPLPSSEYCLPPESAPAVRHAVRCVAHRVDPRAPKPGSRRLFYVVPFLAIASAGSAGGEQQTLGQRYRTIQRRPEETPPAHEATHGPASPTRVVSAVAAGRVRKVRRVLRQWHGGSVPECPENTRVARVDVRPPPPRRDAVHRRPIPLTPLTCLPVRRGYLAAAAARE</sequence>
<evidence type="ECO:0000313" key="2">
    <source>
        <dbReference type="EMBL" id="GIL53612.1"/>
    </source>
</evidence>
<proteinExistence type="predicted"/>
<dbReference type="AlphaFoldDB" id="A0A8J4B4K1"/>
<dbReference type="Proteomes" id="UP000747399">
    <property type="component" value="Unassembled WGS sequence"/>
</dbReference>
<reference evidence="2" key="1">
    <citation type="journal article" date="2021" name="Proc. Natl. Acad. Sci. U.S.A.">
        <title>Three genomes in the algal genus Volvox reveal the fate of a haploid sex-determining region after a transition to homothallism.</title>
        <authorList>
            <person name="Yamamoto K."/>
            <person name="Hamaji T."/>
            <person name="Kawai-Toyooka H."/>
            <person name="Matsuzaki R."/>
            <person name="Takahashi F."/>
            <person name="Nishimura Y."/>
            <person name="Kawachi M."/>
            <person name="Noguchi H."/>
            <person name="Minakuchi Y."/>
            <person name="Umen J.G."/>
            <person name="Toyoda A."/>
            <person name="Nozaki H."/>
        </authorList>
    </citation>
    <scope>NUCLEOTIDE SEQUENCE</scope>
    <source>
        <strain evidence="2">NIES-3780</strain>
    </source>
</reference>
<protein>
    <submittedName>
        <fullName evidence="2">Uncharacterized protein</fullName>
    </submittedName>
</protein>
<organism evidence="2 3">
    <name type="scientific">Volvox africanus</name>
    <dbReference type="NCBI Taxonomy" id="51714"/>
    <lineage>
        <taxon>Eukaryota</taxon>
        <taxon>Viridiplantae</taxon>
        <taxon>Chlorophyta</taxon>
        <taxon>core chlorophytes</taxon>
        <taxon>Chlorophyceae</taxon>
        <taxon>CS clade</taxon>
        <taxon>Chlamydomonadales</taxon>
        <taxon>Volvocaceae</taxon>
        <taxon>Volvox</taxon>
    </lineage>
</organism>